<reference evidence="2" key="1">
    <citation type="submission" date="2016-11" db="UniProtKB">
        <authorList>
            <consortium name="WormBaseParasite"/>
        </authorList>
    </citation>
    <scope>IDENTIFICATION</scope>
    <source>
        <strain evidence="2">KR3021</strain>
    </source>
</reference>
<sequence length="159" mass="18606">MAVLMKVYLDKVWFDKSEFNIYQLPEDCDLSYIQPTINIEETTFPSTNYNRCSQKENSIKKIGKMSIQKDTMTLEKRKIQKNTKTVSAYALFFRDVQENVRITNPQATFGDISKIVANMWENLGDSLKKKYKKETDDRRKSHLQSLAFNHICAVARNYS</sequence>
<dbReference type="WBParaSite" id="RSKR_0000620800.1">
    <property type="protein sequence ID" value="RSKR_0000620800.1"/>
    <property type="gene ID" value="RSKR_0000620800"/>
</dbReference>
<evidence type="ECO:0000313" key="1">
    <source>
        <dbReference type="Proteomes" id="UP000095286"/>
    </source>
</evidence>
<protein>
    <submittedName>
        <fullName evidence="2">HMG box domain-containing protein</fullName>
    </submittedName>
</protein>
<dbReference type="Proteomes" id="UP000095286">
    <property type="component" value="Unplaced"/>
</dbReference>
<accession>A0AC35U0X4</accession>
<name>A0AC35U0X4_9BILA</name>
<evidence type="ECO:0000313" key="2">
    <source>
        <dbReference type="WBParaSite" id="RSKR_0000620800.1"/>
    </source>
</evidence>
<proteinExistence type="predicted"/>
<organism evidence="1 2">
    <name type="scientific">Rhabditophanes sp. KR3021</name>
    <dbReference type="NCBI Taxonomy" id="114890"/>
    <lineage>
        <taxon>Eukaryota</taxon>
        <taxon>Metazoa</taxon>
        <taxon>Ecdysozoa</taxon>
        <taxon>Nematoda</taxon>
        <taxon>Chromadorea</taxon>
        <taxon>Rhabditida</taxon>
        <taxon>Tylenchina</taxon>
        <taxon>Panagrolaimomorpha</taxon>
        <taxon>Strongyloidoidea</taxon>
        <taxon>Alloionematidae</taxon>
        <taxon>Rhabditophanes</taxon>
    </lineage>
</organism>